<dbReference type="Pfam" id="PF18912">
    <property type="entry name" value="DZR_2"/>
    <property type="match status" value="1"/>
</dbReference>
<dbReference type="EMBL" id="FOXV01000001">
    <property type="protein sequence ID" value="SFQ03853.1"/>
    <property type="molecule type" value="Genomic_DNA"/>
</dbReference>
<evidence type="ECO:0000313" key="5">
    <source>
        <dbReference type="Proteomes" id="UP000243106"/>
    </source>
</evidence>
<dbReference type="CDD" id="cd06223">
    <property type="entry name" value="PRTases_typeI"/>
    <property type="match status" value="1"/>
</dbReference>
<dbReference type="AlphaFoldDB" id="A0A1I5V8K7"/>
<dbReference type="InterPro" id="IPR000836">
    <property type="entry name" value="PRTase_dom"/>
</dbReference>
<protein>
    <submittedName>
        <fullName evidence="4">ComF family protein</fullName>
    </submittedName>
</protein>
<comment type="similarity">
    <text evidence="1">Belongs to the ComF/GntX family.</text>
</comment>
<dbReference type="PANTHER" id="PTHR47505:SF1">
    <property type="entry name" value="DNA UTILIZATION PROTEIN YHGH"/>
    <property type="match status" value="1"/>
</dbReference>
<dbReference type="SUPFAM" id="SSF53271">
    <property type="entry name" value="PRTase-like"/>
    <property type="match status" value="1"/>
</dbReference>
<dbReference type="Gene3D" id="3.40.50.2020">
    <property type="match status" value="1"/>
</dbReference>
<organism evidence="4 5">
    <name type="scientific">Roseivivax halotolerans</name>
    <dbReference type="NCBI Taxonomy" id="93684"/>
    <lineage>
        <taxon>Bacteria</taxon>
        <taxon>Pseudomonadati</taxon>
        <taxon>Pseudomonadota</taxon>
        <taxon>Alphaproteobacteria</taxon>
        <taxon>Rhodobacterales</taxon>
        <taxon>Roseobacteraceae</taxon>
        <taxon>Roseivivax</taxon>
    </lineage>
</organism>
<gene>
    <name evidence="4" type="ORF">SAMN05421853_101388</name>
</gene>
<dbReference type="Pfam" id="PF00156">
    <property type="entry name" value="Pribosyltran"/>
    <property type="match status" value="1"/>
</dbReference>
<evidence type="ECO:0000256" key="1">
    <source>
        <dbReference type="ARBA" id="ARBA00008007"/>
    </source>
</evidence>
<evidence type="ECO:0000259" key="2">
    <source>
        <dbReference type="Pfam" id="PF00156"/>
    </source>
</evidence>
<dbReference type="InterPro" id="IPR044005">
    <property type="entry name" value="DZR_2"/>
</dbReference>
<dbReference type="InterPro" id="IPR051910">
    <property type="entry name" value="ComF/GntX_DNA_util-trans"/>
</dbReference>
<keyword evidence="5" id="KW-1185">Reference proteome</keyword>
<dbReference type="InterPro" id="IPR029057">
    <property type="entry name" value="PRTase-like"/>
</dbReference>
<name>A0A1I5V8K7_9RHOB</name>
<dbReference type="Proteomes" id="UP000243106">
    <property type="component" value="Unassembled WGS sequence"/>
</dbReference>
<dbReference type="STRING" id="93684.SAMN05421853_101388"/>
<accession>A0A1I5V8K7</accession>
<reference evidence="5" key="1">
    <citation type="submission" date="2016-10" db="EMBL/GenBank/DDBJ databases">
        <authorList>
            <person name="Varghese N."/>
            <person name="Submissions S."/>
        </authorList>
    </citation>
    <scope>NUCLEOTIDE SEQUENCE [LARGE SCALE GENOMIC DNA]</scope>
    <source>
        <strain evidence="5">JCM 10271</strain>
    </source>
</reference>
<proteinExistence type="inferred from homology"/>
<feature type="domain" description="Double zinc ribbon" evidence="3">
    <location>
        <begin position="9"/>
        <end position="68"/>
    </location>
</feature>
<sequence length="242" mass="25987">MPVAAVQTVLDLVFPPRCLSCGGFTGEDGGLCGPCWRDTPFITGLVCKMCGVPLPGRDAEEAICDDCLRIARPWTMGRAALLYTGVARDMVLKLKHGDRHDIIAPAARWMLRSAAPLISPDTCVVPVPLHTWRLIRRRFNQSALLAQELGRQGGMAVVPDALRRIRATPSLDGRTREERFAALDGAIVGARNRASRIAGRDVLLVDDVMTSGATFAAATEALHAVGAQRVCVLALARVAKNA</sequence>
<dbReference type="PANTHER" id="PTHR47505">
    <property type="entry name" value="DNA UTILIZATION PROTEIN YHGH"/>
    <property type="match status" value="1"/>
</dbReference>
<feature type="domain" description="Phosphoribosyltransferase" evidence="2">
    <location>
        <begin position="192"/>
        <end position="236"/>
    </location>
</feature>
<evidence type="ECO:0000259" key="3">
    <source>
        <dbReference type="Pfam" id="PF18912"/>
    </source>
</evidence>
<evidence type="ECO:0000313" key="4">
    <source>
        <dbReference type="EMBL" id="SFQ03853.1"/>
    </source>
</evidence>
<dbReference type="RefSeq" id="WP_093009279.1">
    <property type="nucleotide sequence ID" value="NZ_FOXV01000001.1"/>
</dbReference>